<protein>
    <submittedName>
        <fullName evidence="1">HEAT repeat protein</fullName>
    </submittedName>
</protein>
<organism evidence="1 2">
    <name type="scientific">Paractinoplanes abujensis</name>
    <dbReference type="NCBI Taxonomy" id="882441"/>
    <lineage>
        <taxon>Bacteria</taxon>
        <taxon>Bacillati</taxon>
        <taxon>Actinomycetota</taxon>
        <taxon>Actinomycetes</taxon>
        <taxon>Micromonosporales</taxon>
        <taxon>Micromonosporaceae</taxon>
        <taxon>Paractinoplanes</taxon>
    </lineage>
</organism>
<comment type="caution">
    <text evidence="1">The sequence shown here is derived from an EMBL/GenBank/DDBJ whole genome shotgun (WGS) entry which is preliminary data.</text>
</comment>
<name>A0A7W7CNQ2_9ACTN</name>
<dbReference type="SUPFAM" id="SSF48371">
    <property type="entry name" value="ARM repeat"/>
    <property type="match status" value="1"/>
</dbReference>
<gene>
    <name evidence="1" type="ORF">BKA14_002054</name>
</gene>
<evidence type="ECO:0000313" key="1">
    <source>
        <dbReference type="EMBL" id="MBB4691906.1"/>
    </source>
</evidence>
<proteinExistence type="predicted"/>
<dbReference type="RefSeq" id="WP_184950673.1">
    <property type="nucleotide sequence ID" value="NZ_BOMC01000004.1"/>
</dbReference>
<dbReference type="InterPro" id="IPR016024">
    <property type="entry name" value="ARM-type_fold"/>
</dbReference>
<dbReference type="EMBL" id="JACHMF010000001">
    <property type="protein sequence ID" value="MBB4691906.1"/>
    <property type="molecule type" value="Genomic_DNA"/>
</dbReference>
<evidence type="ECO:0000313" key="2">
    <source>
        <dbReference type="Proteomes" id="UP000542742"/>
    </source>
</evidence>
<dbReference type="InterPro" id="IPR011989">
    <property type="entry name" value="ARM-like"/>
</dbReference>
<dbReference type="Pfam" id="PF13646">
    <property type="entry name" value="HEAT_2"/>
    <property type="match status" value="1"/>
</dbReference>
<keyword evidence="2" id="KW-1185">Reference proteome</keyword>
<reference evidence="1 2" key="1">
    <citation type="submission" date="2020-08" db="EMBL/GenBank/DDBJ databases">
        <title>Sequencing the genomes of 1000 actinobacteria strains.</title>
        <authorList>
            <person name="Klenk H.-P."/>
        </authorList>
    </citation>
    <scope>NUCLEOTIDE SEQUENCE [LARGE SCALE GENOMIC DNA]</scope>
    <source>
        <strain evidence="1 2">DSM 45518</strain>
    </source>
</reference>
<accession>A0A7W7CNQ2</accession>
<dbReference type="AlphaFoldDB" id="A0A7W7CNQ2"/>
<dbReference type="Proteomes" id="UP000542742">
    <property type="component" value="Unassembled WGS sequence"/>
</dbReference>
<dbReference type="Gene3D" id="1.25.10.10">
    <property type="entry name" value="Leucine-rich Repeat Variant"/>
    <property type="match status" value="1"/>
</dbReference>
<sequence length="257" mass="27044">MLETLDDVPWSTLHHAHGSAGDVPAQLRALLSDDAEVRRKARHDIHAILFHRGTRYEASLHAVPFLLEMLAWPSTPERAELIELLAALAVGDDKAWLPQGYAPTGSELDQRVHDAVGAGVPLFTRLLDNDDAAVRRLAAYALGWFPSRSAVSVSGLAWALLDADEPVAATAALSLGLVGDVHRLAAEALGASFAGPRPLLRGASAIALARLLGPDVPAPVIDELQRWPSGSEASGVPFYAGDLAGYASLARGQAAPG</sequence>